<gene>
    <name evidence="3" type="ORF">GGR88_000745</name>
</gene>
<reference evidence="3 4" key="1">
    <citation type="submission" date="2020-03" db="EMBL/GenBank/DDBJ databases">
        <title>Genomic Encyclopedia of Type Strains, Phase IV (KMG-IV): sequencing the most valuable type-strain genomes for metagenomic binning, comparative biology and taxonomic classification.</title>
        <authorList>
            <person name="Goeker M."/>
        </authorList>
    </citation>
    <scope>NUCLEOTIDE SEQUENCE [LARGE SCALE GENOMIC DNA]</scope>
    <source>
        <strain evidence="3 4">DSM 27651</strain>
    </source>
</reference>
<evidence type="ECO:0000259" key="1">
    <source>
        <dbReference type="Pfam" id="PF09423"/>
    </source>
</evidence>
<dbReference type="RefSeq" id="WP_167953130.1">
    <property type="nucleotide sequence ID" value="NZ_JAATJE010000001.1"/>
</dbReference>
<sequence length="520" mass="57842">MTLLIGRRQLLGAGAASMLAAPAILRAQPLFLRDPFVLGVAAGDPAPDGFVIWTRLIADADAPGGGMPMAAVEVEWSVAEDEGFRTIARSGTALARPELAHSVHVEVDGLQPGRPYFYRFQVGSARSFVGRAQTVPAAGAALDRVRFAVAGCQHFEDGLYTGYRHLAAEPDLDFVYHYGDYIYEYSSSPVRIAYGNLRERVREHRRPTELQSIDDYRLRYTEVKSDPNLMLAHAAAAWFITPDDHEVENNWVDGIPQDDVPPELFALRKRMALQAYYEHMPLRRAALALGADKPIYHRRQTYGSLMSAHFLDTRGSRTDQPCQDGFRPDCAGVDDPDAAVLGQVQERWLNEGLGASRARWNLIGQQIMVMPLDRRTGDEPEPIRNMDSWAAYTAPRERMLERFGRTGNVVVLTGDEHQNFAGQLRRDRGQGDPVGAEFVTTSMSSGGNGSDRRAFTDRLKARNPYLLDTNDQRGYALCEVTPQTFQTQWRVVDQVTTPGAPVRTRSTFVLEHGSPEIHGS</sequence>
<dbReference type="InterPro" id="IPR038607">
    <property type="entry name" value="PhoD-like_sf"/>
</dbReference>
<dbReference type="Pfam" id="PF16655">
    <property type="entry name" value="PhoD_N"/>
    <property type="match status" value="1"/>
</dbReference>
<evidence type="ECO:0000313" key="4">
    <source>
        <dbReference type="Proteomes" id="UP000734218"/>
    </source>
</evidence>
<feature type="domain" description="PhoD-like phosphatase metallophosphatase" evidence="1">
    <location>
        <begin position="147"/>
        <end position="489"/>
    </location>
</feature>
<dbReference type="GO" id="GO:0004035">
    <property type="term" value="F:alkaline phosphatase activity"/>
    <property type="evidence" value="ECO:0007669"/>
    <property type="project" value="UniProtKB-EC"/>
</dbReference>
<dbReference type="EC" id="3.1.3.1" evidence="3"/>
<feature type="domain" description="Phospholipase D N-terminal" evidence="2">
    <location>
        <begin position="38"/>
        <end position="134"/>
    </location>
</feature>
<dbReference type="InterPro" id="IPR032093">
    <property type="entry name" value="PhoD_N"/>
</dbReference>
<dbReference type="CDD" id="cd07389">
    <property type="entry name" value="MPP_PhoD"/>
    <property type="match status" value="1"/>
</dbReference>
<accession>A0ABX0XKF1</accession>
<dbReference type="PANTHER" id="PTHR43606:SF2">
    <property type="entry name" value="ALKALINE PHOSPHATASE FAMILY PROTEIN (AFU_ORTHOLOGUE AFUA_5G03860)"/>
    <property type="match status" value="1"/>
</dbReference>
<proteinExistence type="predicted"/>
<evidence type="ECO:0000313" key="3">
    <source>
        <dbReference type="EMBL" id="NJC33271.1"/>
    </source>
</evidence>
<dbReference type="EMBL" id="JAATJE010000001">
    <property type="protein sequence ID" value="NJC33271.1"/>
    <property type="molecule type" value="Genomic_DNA"/>
</dbReference>
<comment type="caution">
    <text evidence="3">The sequence shown here is derived from an EMBL/GenBank/DDBJ whole genome shotgun (WGS) entry which is preliminary data.</text>
</comment>
<dbReference type="PANTHER" id="PTHR43606">
    <property type="entry name" value="PHOSPHATASE, PUTATIVE (AFU_ORTHOLOGUE AFUA_6G08710)-RELATED"/>
    <property type="match status" value="1"/>
</dbReference>
<keyword evidence="3" id="KW-0378">Hydrolase</keyword>
<dbReference type="InterPro" id="IPR018946">
    <property type="entry name" value="PhoD-like_MPP"/>
</dbReference>
<dbReference type="Gene3D" id="2.60.40.380">
    <property type="entry name" value="Purple acid phosphatase-like, N-terminal"/>
    <property type="match status" value="1"/>
</dbReference>
<dbReference type="Gene3D" id="3.60.21.70">
    <property type="entry name" value="PhoD-like phosphatase"/>
    <property type="match status" value="1"/>
</dbReference>
<name>A0ABX0XKF1_9SPHN</name>
<evidence type="ECO:0000259" key="2">
    <source>
        <dbReference type="Pfam" id="PF16655"/>
    </source>
</evidence>
<dbReference type="Pfam" id="PF09423">
    <property type="entry name" value="PhoD"/>
    <property type="match status" value="1"/>
</dbReference>
<keyword evidence="4" id="KW-1185">Reference proteome</keyword>
<dbReference type="InterPro" id="IPR052900">
    <property type="entry name" value="Phospholipid_Metab_Enz"/>
</dbReference>
<protein>
    <submittedName>
        <fullName evidence="3">Alkaline phosphatase D</fullName>
        <ecNumber evidence="3">3.1.3.1</ecNumber>
    </submittedName>
</protein>
<dbReference type="SUPFAM" id="SSF56300">
    <property type="entry name" value="Metallo-dependent phosphatases"/>
    <property type="match status" value="1"/>
</dbReference>
<dbReference type="Proteomes" id="UP000734218">
    <property type="component" value="Unassembled WGS sequence"/>
</dbReference>
<dbReference type="InterPro" id="IPR029052">
    <property type="entry name" value="Metallo-depent_PP-like"/>
</dbReference>
<organism evidence="3 4">
    <name type="scientific">Sphingomonas jejuensis</name>
    <dbReference type="NCBI Taxonomy" id="904715"/>
    <lineage>
        <taxon>Bacteria</taxon>
        <taxon>Pseudomonadati</taxon>
        <taxon>Pseudomonadota</taxon>
        <taxon>Alphaproteobacteria</taxon>
        <taxon>Sphingomonadales</taxon>
        <taxon>Sphingomonadaceae</taxon>
        <taxon>Sphingomonas</taxon>
    </lineage>
</organism>